<keyword evidence="8" id="KW-1185">Reference proteome</keyword>
<sequence length="1117" mass="125477">MQKPHNLREQIITALNHLDHVLPGQAPILDFVHHNTLHGFQHLPFDQALAEFEALTGICGYLPEAQNRDFYRQGRINDSDLSAAFAQYPHLQAEHIVCSLKDKAITRQAIYRIALLFDLSAVSVSQLNWQIEELAALDAVQADVPEPVRQRLLAADRKVIRRLWESILTKLGLEQAALHPENMLDLSVEQAEDWLEQNNRNSESAEPAPDRLTAYTPSLAIAESVPDRFSAYTPSLAITHQQMQQRARAALDKLLEEEIGGNISLRSFILALTGTDILDSIRPQLIRFCASGLDEGLAAWQLPERSRLGLYAAWRATAKYDANPFLHELPDWQQIIAELPEDPVDTIILQLEHLEIPQTQWEGYLRRLALEIPGWSGLVNWRQHHPHYHAANDAKPTLADYLAIRLTLDRLWLNQVCRDTWKIEAKLSSIHGYFRKNLSEFMVRSRLYQGDLPEYLAHRAESLTLHAGSERYDRSDWQQLADLICTWQCSPIADKQPVHAPHNSGWRLFRLCQHLGLNAADLKQLATEDLQAMLTVLDEFTPTERGKVWLIAYEHHYREDFFQAVRANHHRGRWAERGDRPDSQIIFCMDDREESIRRHLEELNPAIETLGAAGFFGVAMNYKGLDDSKVTPLCPVVVTPAHEVQEVPQPGSESVLLKHNRGRMLNQWFANLVHQSLRRNLLSSHPVIDAIAPVTLAGLLAKSLLPKPQQSLVSGIAKRVSPEVKTELLFTSTDETTVAAPERPKLGFTDSEQADRVAGFLRNTGLTYGFSELVVLMGHGSISQNNPHLAAYDCGACSGRHGGPNARVFAAMANRPEIRELLAERGIAIPSDTWFIGAEHNTCNEEINWYDLDQLPAERLAGLSKLQQELRHAQQMSAHERCRRLASAPRNPTPDQALTHIEARAADFSQARPELGHATNASAVVGRRSLTQGAFFDRRVFLISYDPTQDPDGKVLEGILLAVAPVGAGINLEYYFSTVNNERFGCGTKVPHNVTGLFGVMEGASSDLRTGLPRQMVEIHEPMRLQILVEAKTSVLEQIYQRQESIRELVGGGWVHLSAKDPDSGKIYLFQTGTGFVQWQAEAKDLPIRDNSTECYRGQTLPVAPVLIRQPERFGAA</sequence>
<dbReference type="RefSeq" id="WP_104425515.1">
    <property type="nucleotide sequence ID" value="NZ_PTIY01000034.1"/>
</dbReference>
<feature type="binding site" evidence="6">
    <location>
        <position position="779"/>
    </location>
    <ligand>
        <name>Zn(2+)</name>
        <dbReference type="ChEBI" id="CHEBI:29105"/>
    </ligand>
</feature>
<comment type="similarity">
    <text evidence="6">Belongs to the inorganic carbon transporter (TC 9.A.2) DabA family.</text>
</comment>
<dbReference type="AlphaFoldDB" id="A0A2S6GEC4"/>
<feature type="binding site" evidence="6">
    <location>
        <position position="794"/>
    </location>
    <ligand>
        <name>Zn(2+)</name>
        <dbReference type="ChEBI" id="CHEBI:29105"/>
    </ligand>
</feature>
<dbReference type="Pfam" id="PF10070">
    <property type="entry name" value="DabA"/>
    <property type="match status" value="1"/>
</dbReference>
<evidence type="ECO:0000256" key="2">
    <source>
        <dbReference type="ARBA" id="ARBA00022475"/>
    </source>
</evidence>
<evidence type="ECO:0000256" key="4">
    <source>
        <dbReference type="ARBA" id="ARBA00022833"/>
    </source>
</evidence>
<comment type="caution">
    <text evidence="7">The sequence shown here is derived from an EMBL/GenBank/DDBJ whole genome shotgun (WGS) entry which is preliminary data.</text>
</comment>
<keyword evidence="3 6" id="KW-0479">Metal-binding</keyword>
<protein>
    <recommendedName>
        <fullName evidence="6">Probable inorganic carbon transporter subunit DabA</fullName>
    </recommendedName>
</protein>
<keyword evidence="1 6" id="KW-0813">Transport</keyword>
<evidence type="ECO:0000313" key="8">
    <source>
        <dbReference type="Proteomes" id="UP000238071"/>
    </source>
</evidence>
<evidence type="ECO:0000256" key="6">
    <source>
        <dbReference type="HAMAP-Rule" id="MF_01871"/>
    </source>
</evidence>
<comment type="cofactor">
    <cofactor evidence="6">
        <name>Zn(2+)</name>
        <dbReference type="ChEBI" id="CHEBI:29105"/>
    </cofactor>
</comment>
<comment type="function">
    <text evidence="6">Part of an energy-coupled inorganic carbon pump.</text>
</comment>
<dbReference type="EMBL" id="PTIY01000034">
    <property type="protein sequence ID" value="PPK63579.1"/>
    <property type="molecule type" value="Genomic_DNA"/>
</dbReference>
<keyword evidence="2 6" id="KW-1003">Cell membrane</keyword>
<accession>A0A2S6GEC4</accession>
<evidence type="ECO:0000256" key="5">
    <source>
        <dbReference type="ARBA" id="ARBA00023136"/>
    </source>
</evidence>
<dbReference type="GO" id="GO:0005886">
    <property type="term" value="C:plasma membrane"/>
    <property type="evidence" value="ECO:0007669"/>
    <property type="project" value="UniProtKB-SubCell"/>
</dbReference>
<gene>
    <name evidence="6" type="primary">dabA</name>
    <name evidence="7" type="ORF">B0F88_1344</name>
</gene>
<dbReference type="HAMAP" id="MF_01871">
    <property type="entry name" value="DabA"/>
    <property type="match status" value="1"/>
</dbReference>
<feature type="binding site" evidence="6">
    <location>
        <position position="588"/>
    </location>
    <ligand>
        <name>Zn(2+)</name>
        <dbReference type="ChEBI" id="CHEBI:29105"/>
    </ligand>
</feature>
<name>A0A2S6GEC4_9GAMM</name>
<evidence type="ECO:0000313" key="7">
    <source>
        <dbReference type="EMBL" id="PPK63579.1"/>
    </source>
</evidence>
<evidence type="ECO:0000256" key="3">
    <source>
        <dbReference type="ARBA" id="ARBA00022723"/>
    </source>
</evidence>
<dbReference type="PANTHER" id="PTHR38344:SF1">
    <property type="entry name" value="INORGANIC CARBON TRANSPORTER SUBUNIT DABA-RELATED"/>
    <property type="match status" value="1"/>
</dbReference>
<feature type="binding site" evidence="6">
    <location>
        <position position="590"/>
    </location>
    <ligand>
        <name>Zn(2+)</name>
        <dbReference type="ChEBI" id="CHEBI:29105"/>
    </ligand>
</feature>
<reference evidence="7 8" key="1">
    <citation type="submission" date="2018-02" db="EMBL/GenBank/DDBJ databases">
        <title>Subsurface microbial communities from deep shales in Ohio and West Virginia, USA.</title>
        <authorList>
            <person name="Wrighton K."/>
        </authorList>
    </citation>
    <scope>NUCLEOTIDE SEQUENCE [LARGE SCALE GENOMIC DNA]</scope>
    <source>
        <strain evidence="7 8">OWC-G53F</strain>
    </source>
</reference>
<comment type="subcellular location">
    <subcellularLocation>
        <location evidence="6">Cell membrane</location>
        <topology evidence="6">Peripheral membrane protein</topology>
    </subcellularLocation>
</comment>
<proteinExistence type="inferred from homology"/>
<keyword evidence="5 6" id="KW-0472">Membrane</keyword>
<evidence type="ECO:0000256" key="1">
    <source>
        <dbReference type="ARBA" id="ARBA00022448"/>
    </source>
</evidence>
<dbReference type="Proteomes" id="UP000238071">
    <property type="component" value="Unassembled WGS sequence"/>
</dbReference>
<organism evidence="7 8">
    <name type="scientific">Methylobacter tundripaludum</name>
    <dbReference type="NCBI Taxonomy" id="173365"/>
    <lineage>
        <taxon>Bacteria</taxon>
        <taxon>Pseudomonadati</taxon>
        <taxon>Pseudomonadota</taxon>
        <taxon>Gammaproteobacteria</taxon>
        <taxon>Methylococcales</taxon>
        <taxon>Methylococcaceae</taxon>
        <taxon>Methylobacter</taxon>
    </lineage>
</organism>
<comment type="subunit">
    <text evidence="6">Forms a complex with DabB.</text>
</comment>
<dbReference type="InterPro" id="IPR018752">
    <property type="entry name" value="DabA"/>
</dbReference>
<dbReference type="OrthoDB" id="9805101at2"/>
<dbReference type="GO" id="GO:0008270">
    <property type="term" value="F:zinc ion binding"/>
    <property type="evidence" value="ECO:0007669"/>
    <property type="project" value="UniProtKB-UniRule"/>
</dbReference>
<dbReference type="PANTHER" id="PTHR38344">
    <property type="entry name" value="UPF0753 PROTEIN AQ_863"/>
    <property type="match status" value="1"/>
</dbReference>
<keyword evidence="4 6" id="KW-0862">Zinc</keyword>